<evidence type="ECO:0000259" key="3">
    <source>
        <dbReference type="SMART" id="SM00829"/>
    </source>
</evidence>
<reference evidence="4" key="2">
    <citation type="submission" date="2023-05" db="EMBL/GenBank/DDBJ databases">
        <authorList>
            <consortium name="Lawrence Berkeley National Laboratory"/>
            <person name="Steindorff A."/>
            <person name="Hensen N."/>
            <person name="Bonometti L."/>
            <person name="Westerberg I."/>
            <person name="Brannstrom I.O."/>
            <person name="Guillou S."/>
            <person name="Cros-Aarteil S."/>
            <person name="Calhoun S."/>
            <person name="Haridas S."/>
            <person name="Kuo A."/>
            <person name="Mondo S."/>
            <person name="Pangilinan J."/>
            <person name="Riley R."/>
            <person name="Labutti K."/>
            <person name="Andreopoulos B."/>
            <person name="Lipzen A."/>
            <person name="Chen C."/>
            <person name="Yanf M."/>
            <person name="Daum C."/>
            <person name="Ng V."/>
            <person name="Clum A."/>
            <person name="Ohm R."/>
            <person name="Martin F."/>
            <person name="Silar P."/>
            <person name="Natvig D."/>
            <person name="Lalanne C."/>
            <person name="Gautier V."/>
            <person name="Ament-Velasquez S.L."/>
            <person name="Kruys A."/>
            <person name="Hutchinson M.I."/>
            <person name="Powell A.J."/>
            <person name="Barry K."/>
            <person name="Miller A.N."/>
            <person name="Grigoriev I.V."/>
            <person name="Debuchy R."/>
            <person name="Gladieux P."/>
            <person name="Thoren M.H."/>
            <person name="Johannesson H."/>
        </authorList>
    </citation>
    <scope>NUCLEOTIDE SEQUENCE</scope>
    <source>
        <strain evidence="4">PSN293</strain>
    </source>
</reference>
<dbReference type="Pfam" id="PF08240">
    <property type="entry name" value="ADH_N"/>
    <property type="match status" value="1"/>
</dbReference>
<dbReference type="GO" id="GO:0016651">
    <property type="term" value="F:oxidoreductase activity, acting on NAD(P)H"/>
    <property type="evidence" value="ECO:0007669"/>
    <property type="project" value="InterPro"/>
</dbReference>
<keyword evidence="5" id="KW-1185">Reference proteome</keyword>
<name>A0AAN6YF24_9PEZI</name>
<dbReference type="InterPro" id="IPR047122">
    <property type="entry name" value="Trans-enoyl_RdTase-like"/>
</dbReference>
<keyword evidence="2" id="KW-0560">Oxidoreductase</keyword>
<dbReference type="CDD" id="cd08249">
    <property type="entry name" value="enoyl_reductase_like"/>
    <property type="match status" value="1"/>
</dbReference>
<organism evidence="4 5">
    <name type="scientific">Rhypophila decipiens</name>
    <dbReference type="NCBI Taxonomy" id="261697"/>
    <lineage>
        <taxon>Eukaryota</taxon>
        <taxon>Fungi</taxon>
        <taxon>Dikarya</taxon>
        <taxon>Ascomycota</taxon>
        <taxon>Pezizomycotina</taxon>
        <taxon>Sordariomycetes</taxon>
        <taxon>Sordariomycetidae</taxon>
        <taxon>Sordariales</taxon>
        <taxon>Naviculisporaceae</taxon>
        <taxon>Rhypophila</taxon>
    </lineage>
</organism>
<comment type="caution">
    <text evidence="4">The sequence shown here is derived from an EMBL/GenBank/DDBJ whole genome shotgun (WGS) entry which is preliminary data.</text>
</comment>
<comment type="similarity">
    <text evidence="1">Belongs to the zinc-containing alcohol dehydrogenase family.</text>
</comment>
<dbReference type="PANTHER" id="PTHR45348:SF5">
    <property type="entry name" value="OXIDOREDUCTASE, PUTATIVE (AFU_ORTHOLOGUE AFUA_8G01420)-RELATED"/>
    <property type="match status" value="1"/>
</dbReference>
<dbReference type="Proteomes" id="UP001301769">
    <property type="component" value="Unassembled WGS sequence"/>
</dbReference>
<proteinExistence type="inferred from homology"/>
<dbReference type="InterPro" id="IPR020843">
    <property type="entry name" value="ER"/>
</dbReference>
<dbReference type="InterPro" id="IPR036291">
    <property type="entry name" value="NAD(P)-bd_dom_sf"/>
</dbReference>
<gene>
    <name evidence="4" type="ORF">QBC37DRAFT_45582</name>
</gene>
<accession>A0AAN6YF24</accession>
<dbReference type="AlphaFoldDB" id="A0AAN6YF24"/>
<dbReference type="InterPro" id="IPR011032">
    <property type="entry name" value="GroES-like_sf"/>
</dbReference>
<protein>
    <submittedName>
        <fullName evidence="4">Chaperonin 10-like protein</fullName>
    </submittedName>
</protein>
<dbReference type="SMART" id="SM00829">
    <property type="entry name" value="PKS_ER"/>
    <property type="match status" value="1"/>
</dbReference>
<dbReference type="PANTHER" id="PTHR45348">
    <property type="entry name" value="HYPOTHETICAL OXIDOREDUCTASE (EUROFUNG)"/>
    <property type="match status" value="1"/>
</dbReference>
<dbReference type="SUPFAM" id="SSF51735">
    <property type="entry name" value="NAD(P)-binding Rossmann-fold domains"/>
    <property type="match status" value="1"/>
</dbReference>
<feature type="domain" description="Enoyl reductase (ER)" evidence="3">
    <location>
        <begin position="13"/>
        <end position="357"/>
    </location>
</feature>
<dbReference type="EMBL" id="MU858059">
    <property type="protein sequence ID" value="KAK4217425.1"/>
    <property type="molecule type" value="Genomic_DNA"/>
</dbReference>
<dbReference type="SUPFAM" id="SSF50129">
    <property type="entry name" value="GroES-like"/>
    <property type="match status" value="1"/>
</dbReference>
<evidence type="ECO:0000256" key="1">
    <source>
        <dbReference type="ARBA" id="ARBA00008072"/>
    </source>
</evidence>
<evidence type="ECO:0000256" key="2">
    <source>
        <dbReference type="ARBA" id="ARBA00023002"/>
    </source>
</evidence>
<dbReference type="InterPro" id="IPR013154">
    <property type="entry name" value="ADH-like_N"/>
</dbReference>
<evidence type="ECO:0000313" key="4">
    <source>
        <dbReference type="EMBL" id="KAK4217425.1"/>
    </source>
</evidence>
<dbReference type="Gene3D" id="3.40.50.720">
    <property type="entry name" value="NAD(P)-binding Rossmann-like Domain"/>
    <property type="match status" value="1"/>
</dbReference>
<dbReference type="Gene3D" id="3.90.180.10">
    <property type="entry name" value="Medium-chain alcohol dehydrogenases, catalytic domain"/>
    <property type="match status" value="1"/>
</dbReference>
<evidence type="ECO:0000313" key="5">
    <source>
        <dbReference type="Proteomes" id="UP001301769"/>
    </source>
</evidence>
<reference evidence="4" key="1">
    <citation type="journal article" date="2023" name="Mol. Phylogenet. Evol.">
        <title>Genome-scale phylogeny and comparative genomics of the fungal order Sordariales.</title>
        <authorList>
            <person name="Hensen N."/>
            <person name="Bonometti L."/>
            <person name="Westerberg I."/>
            <person name="Brannstrom I.O."/>
            <person name="Guillou S."/>
            <person name="Cros-Aarteil S."/>
            <person name="Calhoun S."/>
            <person name="Haridas S."/>
            <person name="Kuo A."/>
            <person name="Mondo S."/>
            <person name="Pangilinan J."/>
            <person name="Riley R."/>
            <person name="LaButti K."/>
            <person name="Andreopoulos B."/>
            <person name="Lipzen A."/>
            <person name="Chen C."/>
            <person name="Yan M."/>
            <person name="Daum C."/>
            <person name="Ng V."/>
            <person name="Clum A."/>
            <person name="Steindorff A."/>
            <person name="Ohm R.A."/>
            <person name="Martin F."/>
            <person name="Silar P."/>
            <person name="Natvig D.O."/>
            <person name="Lalanne C."/>
            <person name="Gautier V."/>
            <person name="Ament-Velasquez S.L."/>
            <person name="Kruys A."/>
            <person name="Hutchinson M.I."/>
            <person name="Powell A.J."/>
            <person name="Barry K."/>
            <person name="Miller A.N."/>
            <person name="Grigoriev I.V."/>
            <person name="Debuchy R."/>
            <person name="Gladieux P."/>
            <person name="Hiltunen Thoren M."/>
            <person name="Johannesson H."/>
        </authorList>
    </citation>
    <scope>NUCLEOTIDE SEQUENCE</scope>
    <source>
        <strain evidence="4">PSN293</strain>
    </source>
</reference>
<sequence>MKEAFVSEDLKVQIIDTPIPELTAPDQILIKVVVTGTNPKDWKAIRRYTPQLEKYNGANTGDDIAGVVEQVGSSVYEFKPGDRVAAFHEMMTPAGSFAEYAIAYQHCTFHIPPTTTFEEAAALPLAAMTAAIGLYRNLGLPQPWSPPNPSPHSAPLPLIIYGASSAVGFYALQFALKSNIHPLICVAGRAGNDYILPYLDKSKGDVLIDYRDGQEKVIDAILKSAPKGGSPPILHAFDAVSEHGSPFQIAQVFAAQQQQQTGSSSSKPKVTFVLAGPKEGIPDDGSVESSITLVADAHNPDNGREFAHVYFRYISLGLAEGWFKGHRQEVIPGGLAGVRTALENLKGGKASGIKYVMRIGETEGVARK</sequence>